<reference evidence="1" key="1">
    <citation type="submission" date="2014-09" db="EMBL/GenBank/DDBJ databases">
        <authorList>
            <person name="Magalhaes I.L.F."/>
            <person name="Oliveira U."/>
            <person name="Santos F.R."/>
            <person name="Vidigal T.H.D.A."/>
            <person name="Brescovit A.D."/>
            <person name="Santos A.J."/>
        </authorList>
    </citation>
    <scope>NUCLEOTIDE SEQUENCE</scope>
    <source>
        <tissue evidence="1">Shoot tissue taken approximately 20 cm above the soil surface</tissue>
    </source>
</reference>
<organism evidence="1">
    <name type="scientific">Arundo donax</name>
    <name type="common">Giant reed</name>
    <name type="synonym">Donax arundinaceus</name>
    <dbReference type="NCBI Taxonomy" id="35708"/>
    <lineage>
        <taxon>Eukaryota</taxon>
        <taxon>Viridiplantae</taxon>
        <taxon>Streptophyta</taxon>
        <taxon>Embryophyta</taxon>
        <taxon>Tracheophyta</taxon>
        <taxon>Spermatophyta</taxon>
        <taxon>Magnoliopsida</taxon>
        <taxon>Liliopsida</taxon>
        <taxon>Poales</taxon>
        <taxon>Poaceae</taxon>
        <taxon>PACMAD clade</taxon>
        <taxon>Arundinoideae</taxon>
        <taxon>Arundineae</taxon>
        <taxon>Arundo</taxon>
    </lineage>
</organism>
<dbReference type="EMBL" id="GBRH01201133">
    <property type="protein sequence ID" value="JAD96762.1"/>
    <property type="molecule type" value="Transcribed_RNA"/>
</dbReference>
<accession>A0A0A9EL43</accession>
<protein>
    <submittedName>
        <fullName evidence="1">Uncharacterized protein</fullName>
    </submittedName>
</protein>
<dbReference type="AlphaFoldDB" id="A0A0A9EL43"/>
<reference evidence="1" key="2">
    <citation type="journal article" date="2015" name="Data Brief">
        <title>Shoot transcriptome of the giant reed, Arundo donax.</title>
        <authorList>
            <person name="Barrero R.A."/>
            <person name="Guerrero F.D."/>
            <person name="Moolhuijzen P."/>
            <person name="Goolsby J.A."/>
            <person name="Tidwell J."/>
            <person name="Bellgard S.E."/>
            <person name="Bellgard M.I."/>
        </authorList>
    </citation>
    <scope>NUCLEOTIDE SEQUENCE</scope>
    <source>
        <tissue evidence="1">Shoot tissue taken approximately 20 cm above the soil surface</tissue>
    </source>
</reference>
<name>A0A0A9EL43_ARUDO</name>
<evidence type="ECO:0000313" key="1">
    <source>
        <dbReference type="EMBL" id="JAD96762.1"/>
    </source>
</evidence>
<proteinExistence type="predicted"/>
<sequence length="48" mass="5386">MPSYQAICKVHSKDNTSYSSGESKGYFKSSFYELSLILNKNFSGSLKL</sequence>